<evidence type="ECO:0000313" key="5">
    <source>
        <dbReference type="EMBL" id="KAF9423147.1"/>
    </source>
</evidence>
<dbReference type="Gene3D" id="2.60.40.640">
    <property type="match status" value="2"/>
</dbReference>
<keyword evidence="6" id="KW-1185">Reference proteome</keyword>
<evidence type="ECO:0000256" key="2">
    <source>
        <dbReference type="ARBA" id="ARBA00022606"/>
    </source>
</evidence>
<proteinExistence type="inferred from homology"/>
<comment type="similarity">
    <text evidence="1">Belongs to the arrestin family.</text>
</comment>
<dbReference type="InterPro" id="IPR050357">
    <property type="entry name" value="Arrestin_domain-protein"/>
</dbReference>
<dbReference type="GO" id="GO:0015031">
    <property type="term" value="P:protein transport"/>
    <property type="evidence" value="ECO:0007669"/>
    <property type="project" value="TreeGrafter"/>
</dbReference>
<dbReference type="Pfam" id="PF00339">
    <property type="entry name" value="Arrestin_N"/>
    <property type="match status" value="1"/>
</dbReference>
<dbReference type="AlphaFoldDB" id="A0A835L820"/>
<dbReference type="SMART" id="SM01017">
    <property type="entry name" value="Arrestin_C"/>
    <property type="match status" value="1"/>
</dbReference>
<dbReference type="EMBL" id="JACKWZ010000011">
    <property type="protein sequence ID" value="KAF9423147.1"/>
    <property type="molecule type" value="Genomic_DNA"/>
</dbReference>
<name>A0A835L820_SPOEX</name>
<dbReference type="PANTHER" id="PTHR11188:SF176">
    <property type="entry name" value="ARRESTIN DOMAIN-CONTAINING PROTEIN 1"/>
    <property type="match status" value="1"/>
</dbReference>
<dbReference type="GO" id="GO:0005737">
    <property type="term" value="C:cytoplasm"/>
    <property type="evidence" value="ECO:0007669"/>
    <property type="project" value="TreeGrafter"/>
</dbReference>
<evidence type="ECO:0000256" key="3">
    <source>
        <dbReference type="SAM" id="MobiDB-lite"/>
    </source>
</evidence>
<dbReference type="PANTHER" id="PTHR11188">
    <property type="entry name" value="ARRESTIN DOMAIN CONTAINING PROTEIN"/>
    <property type="match status" value="1"/>
</dbReference>
<protein>
    <recommendedName>
        <fullName evidence="4">Arrestin C-terminal-like domain-containing protein</fullName>
    </recommendedName>
</protein>
<dbReference type="SUPFAM" id="SSF81296">
    <property type="entry name" value="E set domains"/>
    <property type="match status" value="2"/>
</dbReference>
<comment type="caution">
    <text evidence="5">The sequence shown here is derived from an EMBL/GenBank/DDBJ whole genome shotgun (WGS) entry which is preliminary data.</text>
</comment>
<evidence type="ECO:0000256" key="1">
    <source>
        <dbReference type="ARBA" id="ARBA00005298"/>
    </source>
</evidence>
<dbReference type="InterPro" id="IPR011021">
    <property type="entry name" value="Arrestin-like_N"/>
</dbReference>
<dbReference type="InterPro" id="IPR014752">
    <property type="entry name" value="Arrestin-like_C"/>
</dbReference>
<dbReference type="InterPro" id="IPR014756">
    <property type="entry name" value="Ig_E-set"/>
</dbReference>
<sequence length="333" mass="37788">MPVLCQIYLEKTRDGVHRSGEPVRGTLIYSVDKPTKFESIHVKLLGKGKCSWSESDGDNTTHYSNKEEYVNQSCNVLHSTTDKKLPAGKYEFPFHFVLPNEIPASMKNKTCTIEYKIIAEFIKAKFFSATSKFTTEIPVYSYVSRTSVEPLHFGLQKELFSLTSNNKVIVKAVLDKTVASPGQNLTLKMTVNNDTGLVITIKTQLYRYFTYISSSKSKRVDKESVKETTSVKTLKERSVSNLMFTVPILPSLYSIQHTKVMTGEYRVKVTADLPFPHINEVVEVPVVIGETRDRPGPEVRVLDNKPSSSKDRYEKEDKGEWNGDDNWDKLHIS</sequence>
<reference evidence="5" key="1">
    <citation type="submission" date="2020-08" db="EMBL/GenBank/DDBJ databases">
        <title>Spodoptera exigua strain:BAW_Kor-Di-RS1 Genome sequencing and assembly.</title>
        <authorList>
            <person name="Kim J."/>
            <person name="Nam H.Y."/>
            <person name="Kwon M."/>
            <person name="Choi J.H."/>
            <person name="Cho S.R."/>
            <person name="Kim G.-H."/>
        </authorList>
    </citation>
    <scope>NUCLEOTIDE SEQUENCE</scope>
    <source>
        <strain evidence="5">BAW_Kor-Di-RS1</strain>
        <tissue evidence="5">Whole-body</tissue>
    </source>
</reference>
<evidence type="ECO:0000259" key="4">
    <source>
        <dbReference type="SMART" id="SM01017"/>
    </source>
</evidence>
<feature type="domain" description="Arrestin C-terminal-like" evidence="4">
    <location>
        <begin position="164"/>
        <end position="301"/>
    </location>
</feature>
<dbReference type="InterPro" id="IPR011022">
    <property type="entry name" value="Arrestin_C-like"/>
</dbReference>
<dbReference type="Proteomes" id="UP000648187">
    <property type="component" value="Unassembled WGS sequence"/>
</dbReference>
<feature type="region of interest" description="Disordered" evidence="3">
    <location>
        <begin position="293"/>
        <end position="333"/>
    </location>
</feature>
<dbReference type="Pfam" id="PF02752">
    <property type="entry name" value="Arrestin_C"/>
    <property type="match status" value="1"/>
</dbReference>
<keyword evidence="2" id="KW-0716">Sensory transduction</keyword>
<accession>A0A835L820</accession>
<organism evidence="5 6">
    <name type="scientific">Spodoptera exigua</name>
    <name type="common">Beet armyworm</name>
    <name type="synonym">Noctua fulgens</name>
    <dbReference type="NCBI Taxonomy" id="7107"/>
    <lineage>
        <taxon>Eukaryota</taxon>
        <taxon>Metazoa</taxon>
        <taxon>Ecdysozoa</taxon>
        <taxon>Arthropoda</taxon>
        <taxon>Hexapoda</taxon>
        <taxon>Insecta</taxon>
        <taxon>Pterygota</taxon>
        <taxon>Neoptera</taxon>
        <taxon>Endopterygota</taxon>
        <taxon>Lepidoptera</taxon>
        <taxon>Glossata</taxon>
        <taxon>Ditrysia</taxon>
        <taxon>Noctuoidea</taxon>
        <taxon>Noctuidae</taxon>
        <taxon>Amphipyrinae</taxon>
        <taxon>Spodoptera</taxon>
    </lineage>
</organism>
<evidence type="ECO:0000313" key="6">
    <source>
        <dbReference type="Proteomes" id="UP000648187"/>
    </source>
</evidence>
<gene>
    <name evidence="5" type="ORF">HW555_001451</name>
</gene>